<reference evidence="2 3" key="1">
    <citation type="journal article" date="2017" name="Mol. Plant">
        <title>The Genome of Medicinal Plant Macleaya cordata Provides New Insights into Benzylisoquinoline Alkaloids Metabolism.</title>
        <authorList>
            <person name="Liu X."/>
            <person name="Liu Y."/>
            <person name="Huang P."/>
            <person name="Ma Y."/>
            <person name="Qing Z."/>
            <person name="Tang Q."/>
            <person name="Cao H."/>
            <person name="Cheng P."/>
            <person name="Zheng Y."/>
            <person name="Yuan Z."/>
            <person name="Zhou Y."/>
            <person name="Liu J."/>
            <person name="Tang Z."/>
            <person name="Zhuo Y."/>
            <person name="Zhang Y."/>
            <person name="Yu L."/>
            <person name="Huang J."/>
            <person name="Yang P."/>
            <person name="Peng Q."/>
            <person name="Zhang J."/>
            <person name="Jiang W."/>
            <person name="Zhang Z."/>
            <person name="Lin K."/>
            <person name="Ro D.K."/>
            <person name="Chen X."/>
            <person name="Xiong X."/>
            <person name="Shang Y."/>
            <person name="Huang S."/>
            <person name="Zeng J."/>
        </authorList>
    </citation>
    <scope>NUCLEOTIDE SEQUENCE [LARGE SCALE GENOMIC DNA]</scope>
    <source>
        <strain evidence="3">cv. BLH2017</strain>
        <tissue evidence="2">Root</tissue>
    </source>
</reference>
<comment type="caution">
    <text evidence="2">The sequence shown here is derived from an EMBL/GenBank/DDBJ whole genome shotgun (WGS) entry which is preliminary data.</text>
</comment>
<keyword evidence="1" id="KW-0472">Membrane</keyword>
<dbReference type="InParanoid" id="A0A200PVP4"/>
<accession>A0A200PVP4</accession>
<keyword evidence="1" id="KW-1133">Transmembrane helix</keyword>
<evidence type="ECO:0000313" key="3">
    <source>
        <dbReference type="Proteomes" id="UP000195402"/>
    </source>
</evidence>
<evidence type="ECO:0000313" key="2">
    <source>
        <dbReference type="EMBL" id="OVA02245.1"/>
    </source>
</evidence>
<evidence type="ECO:0000256" key="1">
    <source>
        <dbReference type="SAM" id="Phobius"/>
    </source>
</evidence>
<protein>
    <submittedName>
        <fullName evidence="2">Uncharacterized protein</fullName>
    </submittedName>
</protein>
<sequence>MGEFGYTRLFATKEKLTLTYIGNHDGEPHDMVEILSSGRVLKGVADSSNKVVVKSTFSWFVKGASILVLGAFMGYVIGFISHAKRVAASGTSWTPVKSDDV</sequence>
<organism evidence="2 3">
    <name type="scientific">Macleaya cordata</name>
    <name type="common">Five-seeded plume-poppy</name>
    <name type="synonym">Bocconia cordata</name>
    <dbReference type="NCBI Taxonomy" id="56857"/>
    <lineage>
        <taxon>Eukaryota</taxon>
        <taxon>Viridiplantae</taxon>
        <taxon>Streptophyta</taxon>
        <taxon>Embryophyta</taxon>
        <taxon>Tracheophyta</taxon>
        <taxon>Spermatophyta</taxon>
        <taxon>Magnoliopsida</taxon>
        <taxon>Ranunculales</taxon>
        <taxon>Papaveraceae</taxon>
        <taxon>Papaveroideae</taxon>
        <taxon>Macleaya</taxon>
    </lineage>
</organism>
<dbReference type="OrthoDB" id="45007at2759"/>
<dbReference type="STRING" id="56857.A0A200PVP4"/>
<name>A0A200PVP4_MACCD</name>
<keyword evidence="3" id="KW-1185">Reference proteome</keyword>
<proteinExistence type="predicted"/>
<dbReference type="AlphaFoldDB" id="A0A200PVP4"/>
<dbReference type="EMBL" id="MVGT01003956">
    <property type="protein sequence ID" value="OVA02245.1"/>
    <property type="molecule type" value="Genomic_DNA"/>
</dbReference>
<feature type="transmembrane region" description="Helical" evidence="1">
    <location>
        <begin position="59"/>
        <end position="80"/>
    </location>
</feature>
<dbReference type="Proteomes" id="UP000195402">
    <property type="component" value="Unassembled WGS sequence"/>
</dbReference>
<keyword evidence="1" id="KW-0812">Transmembrane</keyword>
<gene>
    <name evidence="2" type="ORF">BVC80_9099g33</name>
</gene>